<feature type="transmembrane region" description="Helical" evidence="1">
    <location>
        <begin position="35"/>
        <end position="56"/>
    </location>
</feature>
<keyword evidence="1" id="KW-0812">Transmembrane</keyword>
<gene>
    <name evidence="2" type="ORF">K458DRAFT_38031</name>
</gene>
<keyword evidence="1" id="KW-0472">Membrane</keyword>
<dbReference type="EMBL" id="MU005582">
    <property type="protein sequence ID" value="KAF2684139.1"/>
    <property type="molecule type" value="Genomic_DNA"/>
</dbReference>
<proteinExistence type="predicted"/>
<sequence length="60" mass="6946">MSIAHPLIPKLLDWNLKLRHPDHAVHHYFHLSTTILTFHPCGTAIGLILFVFGAFWRLCQ</sequence>
<reference evidence="2" key="1">
    <citation type="journal article" date="2020" name="Stud. Mycol.">
        <title>101 Dothideomycetes genomes: a test case for predicting lifestyles and emergence of pathogens.</title>
        <authorList>
            <person name="Haridas S."/>
            <person name="Albert R."/>
            <person name="Binder M."/>
            <person name="Bloem J."/>
            <person name="Labutti K."/>
            <person name="Salamov A."/>
            <person name="Andreopoulos B."/>
            <person name="Baker S."/>
            <person name="Barry K."/>
            <person name="Bills G."/>
            <person name="Bluhm B."/>
            <person name="Cannon C."/>
            <person name="Castanera R."/>
            <person name="Culley D."/>
            <person name="Daum C."/>
            <person name="Ezra D."/>
            <person name="Gonzalez J."/>
            <person name="Henrissat B."/>
            <person name="Kuo A."/>
            <person name="Liang C."/>
            <person name="Lipzen A."/>
            <person name="Lutzoni F."/>
            <person name="Magnuson J."/>
            <person name="Mondo S."/>
            <person name="Nolan M."/>
            <person name="Ohm R."/>
            <person name="Pangilinan J."/>
            <person name="Park H.-J."/>
            <person name="Ramirez L."/>
            <person name="Alfaro M."/>
            <person name="Sun H."/>
            <person name="Tritt A."/>
            <person name="Yoshinaga Y."/>
            <person name="Zwiers L.-H."/>
            <person name="Turgeon B."/>
            <person name="Goodwin S."/>
            <person name="Spatafora J."/>
            <person name="Crous P."/>
            <person name="Grigoriev I."/>
        </authorList>
    </citation>
    <scope>NUCLEOTIDE SEQUENCE</scope>
    <source>
        <strain evidence="2">CBS 122367</strain>
    </source>
</reference>
<accession>A0A6G1J1W7</accession>
<organism evidence="2 3">
    <name type="scientific">Lentithecium fluviatile CBS 122367</name>
    <dbReference type="NCBI Taxonomy" id="1168545"/>
    <lineage>
        <taxon>Eukaryota</taxon>
        <taxon>Fungi</taxon>
        <taxon>Dikarya</taxon>
        <taxon>Ascomycota</taxon>
        <taxon>Pezizomycotina</taxon>
        <taxon>Dothideomycetes</taxon>
        <taxon>Pleosporomycetidae</taxon>
        <taxon>Pleosporales</taxon>
        <taxon>Massarineae</taxon>
        <taxon>Lentitheciaceae</taxon>
        <taxon>Lentithecium</taxon>
    </lineage>
</organism>
<keyword evidence="1" id="KW-1133">Transmembrane helix</keyword>
<dbReference type="AlphaFoldDB" id="A0A6G1J1W7"/>
<keyword evidence="3" id="KW-1185">Reference proteome</keyword>
<evidence type="ECO:0000313" key="3">
    <source>
        <dbReference type="Proteomes" id="UP000799291"/>
    </source>
</evidence>
<name>A0A6G1J1W7_9PLEO</name>
<protein>
    <submittedName>
        <fullName evidence="2">Uncharacterized protein</fullName>
    </submittedName>
</protein>
<evidence type="ECO:0000256" key="1">
    <source>
        <dbReference type="SAM" id="Phobius"/>
    </source>
</evidence>
<dbReference type="Proteomes" id="UP000799291">
    <property type="component" value="Unassembled WGS sequence"/>
</dbReference>
<evidence type="ECO:0000313" key="2">
    <source>
        <dbReference type="EMBL" id="KAF2684139.1"/>
    </source>
</evidence>